<dbReference type="EMBL" id="JBBPEH010000008">
    <property type="protein sequence ID" value="KAK7535369.1"/>
    <property type="molecule type" value="Genomic_DNA"/>
</dbReference>
<protein>
    <submittedName>
        <fullName evidence="2">Uncharacterized protein</fullName>
    </submittedName>
</protein>
<feature type="compositionally biased region" description="Polar residues" evidence="1">
    <location>
        <begin position="83"/>
        <end position="93"/>
    </location>
</feature>
<reference evidence="2 3" key="1">
    <citation type="submission" date="2024-04" db="EMBL/GenBank/DDBJ databases">
        <title>Phyllosticta paracitricarpa is synonymous to the EU quarantine fungus P. citricarpa based on phylogenomic analyses.</title>
        <authorList>
            <consortium name="Lawrence Berkeley National Laboratory"/>
            <person name="Van ingen-buijs V.A."/>
            <person name="Van westerhoven A.C."/>
            <person name="Haridas S."/>
            <person name="Skiadas P."/>
            <person name="Martin F."/>
            <person name="Groenewald J.Z."/>
            <person name="Crous P.W."/>
            <person name="Seidl M.F."/>
        </authorList>
    </citation>
    <scope>NUCLEOTIDE SEQUENCE [LARGE SCALE GENOMIC DNA]</scope>
    <source>
        <strain evidence="2 3">CPC 17464</strain>
    </source>
</reference>
<evidence type="ECO:0000313" key="3">
    <source>
        <dbReference type="Proteomes" id="UP001360953"/>
    </source>
</evidence>
<gene>
    <name evidence="2" type="ORF">J3D65DRAFT_450983</name>
</gene>
<proteinExistence type="predicted"/>
<sequence>MLFSSSTLTRPSASSSLVISGLTFSNASISPSCPIKDSSPPSRRPRTASGALSAADKPSRPLRVPTPRDTPTFPSEALPSRSRAWSATDASTKPHSSPSPRTPLRSSQTVTVPCPSSRSQTTWAQNSRGSWRARRRRRTRPCWRSWRPRRTSSRRRLGRASVSTARLPDTSRTTASSPGGSRRLVLTGSRSCLSTLCA</sequence>
<feature type="compositionally biased region" description="Low complexity" evidence="1">
    <location>
        <begin position="94"/>
        <end position="107"/>
    </location>
</feature>
<keyword evidence="3" id="KW-1185">Reference proteome</keyword>
<comment type="caution">
    <text evidence="2">The sequence shown here is derived from an EMBL/GenBank/DDBJ whole genome shotgun (WGS) entry which is preliminary data.</text>
</comment>
<feature type="compositionally biased region" description="Basic residues" evidence="1">
    <location>
        <begin position="131"/>
        <end position="158"/>
    </location>
</feature>
<dbReference type="Proteomes" id="UP001360953">
    <property type="component" value="Unassembled WGS sequence"/>
</dbReference>
<name>A0ABR1LKZ8_9PEZI</name>
<evidence type="ECO:0000313" key="2">
    <source>
        <dbReference type="EMBL" id="KAK7535369.1"/>
    </source>
</evidence>
<evidence type="ECO:0000256" key="1">
    <source>
        <dbReference type="SAM" id="MobiDB-lite"/>
    </source>
</evidence>
<dbReference type="GeneID" id="92029254"/>
<dbReference type="RefSeq" id="XP_066654094.1">
    <property type="nucleotide sequence ID" value="XM_066796348.1"/>
</dbReference>
<accession>A0ABR1LKZ8</accession>
<feature type="compositionally biased region" description="Polar residues" evidence="1">
    <location>
        <begin position="108"/>
        <end position="126"/>
    </location>
</feature>
<feature type="compositionally biased region" description="Polar residues" evidence="1">
    <location>
        <begin position="170"/>
        <end position="179"/>
    </location>
</feature>
<organism evidence="2 3">
    <name type="scientific">Phyllosticta citribraziliensis</name>
    <dbReference type="NCBI Taxonomy" id="989973"/>
    <lineage>
        <taxon>Eukaryota</taxon>
        <taxon>Fungi</taxon>
        <taxon>Dikarya</taxon>
        <taxon>Ascomycota</taxon>
        <taxon>Pezizomycotina</taxon>
        <taxon>Dothideomycetes</taxon>
        <taxon>Dothideomycetes incertae sedis</taxon>
        <taxon>Botryosphaeriales</taxon>
        <taxon>Phyllostictaceae</taxon>
        <taxon>Phyllosticta</taxon>
    </lineage>
</organism>
<feature type="region of interest" description="Disordered" evidence="1">
    <location>
        <begin position="26"/>
        <end position="183"/>
    </location>
</feature>